<proteinExistence type="predicted"/>
<gene>
    <name evidence="1" type="ORF">LHGZ1_1138</name>
</gene>
<reference evidence="2" key="1">
    <citation type="submission" date="2017-06" db="EMBL/GenBank/DDBJ databases">
        <title>Whole genome sequence of Laribacter hongkongensis LHGZ1.</title>
        <authorList>
            <person name="Chen D."/>
            <person name="Wu H."/>
            <person name="Chen J."/>
        </authorList>
    </citation>
    <scope>NUCLEOTIDE SEQUENCE [LARGE SCALE GENOMIC DNA]</scope>
    <source>
        <strain evidence="2">LHGZ1</strain>
    </source>
</reference>
<dbReference type="AlphaFoldDB" id="A0A248LHJ1"/>
<organism evidence="1 2">
    <name type="scientific">Laribacter hongkongensis</name>
    <dbReference type="NCBI Taxonomy" id="168471"/>
    <lineage>
        <taxon>Bacteria</taxon>
        <taxon>Pseudomonadati</taxon>
        <taxon>Pseudomonadota</taxon>
        <taxon>Betaproteobacteria</taxon>
        <taxon>Neisseriales</taxon>
        <taxon>Aquaspirillaceae</taxon>
        <taxon>Laribacter</taxon>
    </lineage>
</organism>
<dbReference type="Proteomes" id="UP000197424">
    <property type="component" value="Chromosome"/>
</dbReference>
<protein>
    <submittedName>
        <fullName evidence="1">Uncharacterized protein</fullName>
    </submittedName>
</protein>
<evidence type="ECO:0000313" key="2">
    <source>
        <dbReference type="Proteomes" id="UP000197424"/>
    </source>
</evidence>
<evidence type="ECO:0000313" key="1">
    <source>
        <dbReference type="EMBL" id="ASJ23969.1"/>
    </source>
</evidence>
<sequence>MGMPVTGVDSGTGHTYSPGIPGLLVKRYSCMREYQQKNLPLIRRGR</sequence>
<dbReference type="EMBL" id="CP022115">
    <property type="protein sequence ID" value="ASJ23969.1"/>
    <property type="molecule type" value="Genomic_DNA"/>
</dbReference>
<accession>A0A248LHJ1</accession>
<name>A0A248LHJ1_9NEIS</name>